<evidence type="ECO:0000313" key="1">
    <source>
        <dbReference type="EMBL" id="RRT44891.1"/>
    </source>
</evidence>
<dbReference type="AlphaFoldDB" id="A0A444D6H3"/>
<dbReference type="GO" id="GO:0005634">
    <property type="term" value="C:nucleus"/>
    <property type="evidence" value="ECO:0007669"/>
    <property type="project" value="TreeGrafter"/>
</dbReference>
<protein>
    <submittedName>
        <fullName evidence="1">Uncharacterized protein</fullName>
    </submittedName>
</protein>
<evidence type="ECO:0000313" key="2">
    <source>
        <dbReference type="Proteomes" id="UP000287651"/>
    </source>
</evidence>
<comment type="caution">
    <text evidence="1">The sequence shown here is derived from an EMBL/GenBank/DDBJ whole genome shotgun (WGS) entry which is preliminary data.</text>
</comment>
<reference evidence="1 2" key="1">
    <citation type="journal article" date="2014" name="Agronomy (Basel)">
        <title>A Draft Genome Sequence for Ensete ventricosum, the Drought-Tolerant Tree Against Hunger.</title>
        <authorList>
            <person name="Harrison J."/>
            <person name="Moore K.A."/>
            <person name="Paszkiewicz K."/>
            <person name="Jones T."/>
            <person name="Grant M."/>
            <person name="Ambacheew D."/>
            <person name="Muzemil S."/>
            <person name="Studholme D.J."/>
        </authorList>
    </citation>
    <scope>NUCLEOTIDE SEQUENCE [LARGE SCALE GENOMIC DNA]</scope>
</reference>
<dbReference type="PANTHER" id="PTHR21677">
    <property type="entry name" value="CRAMPED PROTEIN"/>
    <property type="match status" value="1"/>
</dbReference>
<dbReference type="GO" id="GO:0007389">
    <property type="term" value="P:pattern specification process"/>
    <property type="evidence" value="ECO:0007669"/>
    <property type="project" value="TreeGrafter"/>
</dbReference>
<sequence length="198" mass="21761">MNLNALVLVGICSTEMAKAIIEPSLKLKLQLFPVDEHTLNVLEKLTLSGRKRISSVVEHLNRKWGDSSIAVGEIMLFPFSVKQEDLASSTRWTSKDTIVSAADVYATVGSPTIFRLRYGWFSTAEAGSEGVEVSHTTLCPDNCLLSEDTENVVDLPEPTEVDCVECEDSFPEPLQPSSGEKARAQSSWTNKDVVLIFP</sequence>
<name>A0A444D6H3_ENSVE</name>
<gene>
    <name evidence="1" type="ORF">B296_00045651</name>
</gene>
<organism evidence="1 2">
    <name type="scientific">Ensete ventricosum</name>
    <name type="common">Abyssinian banana</name>
    <name type="synonym">Musa ensete</name>
    <dbReference type="NCBI Taxonomy" id="4639"/>
    <lineage>
        <taxon>Eukaryota</taxon>
        <taxon>Viridiplantae</taxon>
        <taxon>Streptophyta</taxon>
        <taxon>Embryophyta</taxon>
        <taxon>Tracheophyta</taxon>
        <taxon>Spermatophyta</taxon>
        <taxon>Magnoliopsida</taxon>
        <taxon>Liliopsida</taxon>
        <taxon>Zingiberales</taxon>
        <taxon>Musaceae</taxon>
        <taxon>Ensete</taxon>
    </lineage>
</organism>
<dbReference type="EMBL" id="AMZH03016176">
    <property type="protein sequence ID" value="RRT44891.1"/>
    <property type="molecule type" value="Genomic_DNA"/>
</dbReference>
<accession>A0A444D6H3</accession>
<dbReference type="GO" id="GO:0003682">
    <property type="term" value="F:chromatin binding"/>
    <property type="evidence" value="ECO:0007669"/>
    <property type="project" value="InterPro"/>
</dbReference>
<dbReference type="PANTHER" id="PTHR21677:SF1">
    <property type="entry name" value="PROTEIN CRAMPED-LIKE"/>
    <property type="match status" value="1"/>
</dbReference>
<proteinExistence type="predicted"/>
<dbReference type="InterPro" id="IPR055315">
    <property type="entry name" value="Cramped-like"/>
</dbReference>
<dbReference type="Proteomes" id="UP000287651">
    <property type="component" value="Unassembled WGS sequence"/>
</dbReference>